<dbReference type="SUPFAM" id="SSF53474">
    <property type="entry name" value="alpha/beta-Hydrolases"/>
    <property type="match status" value="1"/>
</dbReference>
<dbReference type="Proteomes" id="UP000470771">
    <property type="component" value="Unassembled WGS sequence"/>
</dbReference>
<reference evidence="2 3" key="1">
    <citation type="submission" date="2019-12" db="EMBL/GenBank/DDBJ databases">
        <authorList>
            <person name="Zhao J."/>
        </authorList>
    </citation>
    <scope>NUCLEOTIDE SEQUENCE [LARGE SCALE GENOMIC DNA]</scope>
    <source>
        <strain evidence="2 3">S-15</strain>
    </source>
</reference>
<dbReference type="InterPro" id="IPR029058">
    <property type="entry name" value="AB_hydrolase_fold"/>
</dbReference>
<sequence length="216" mass="25424">MIESILKEKLIVKTTANVYTMGQLNKNTQSIWIVFHGYGQMAEHFIRKFSFLEQSFIIAPEATNYFYLQGTSGRIGANWMTAYEREDAIKDYINYLNEIAYLYQLNQKSHLKINLLGFSQGVATLSRWYSQINFQINNIILWGALIPDSLELKNQFNPSNTYCVYGDEDVYIKANQEYFDKQLKTYENLQYKIIRYRGGHRIPISELKGLYTKLWK</sequence>
<name>A0A6N9NJ73_9FLAO</name>
<comment type="caution">
    <text evidence="2">The sequence shown here is derived from an EMBL/GenBank/DDBJ whole genome shotgun (WGS) entry which is preliminary data.</text>
</comment>
<dbReference type="Gene3D" id="3.40.50.1820">
    <property type="entry name" value="alpha/beta hydrolase"/>
    <property type="match status" value="1"/>
</dbReference>
<feature type="domain" description="Phospholipase/carboxylesterase/thioesterase" evidence="1">
    <location>
        <begin position="26"/>
        <end position="212"/>
    </location>
</feature>
<protein>
    <submittedName>
        <fullName evidence="2">Alpha/beta hydrolase</fullName>
    </submittedName>
</protein>
<dbReference type="GO" id="GO:0016787">
    <property type="term" value="F:hydrolase activity"/>
    <property type="evidence" value="ECO:0007669"/>
    <property type="project" value="UniProtKB-KW"/>
</dbReference>
<dbReference type="Pfam" id="PF02230">
    <property type="entry name" value="Abhydrolase_2"/>
    <property type="match status" value="1"/>
</dbReference>
<keyword evidence="2" id="KW-0378">Hydrolase</keyword>
<gene>
    <name evidence="2" type="ORF">GQN54_03930</name>
</gene>
<accession>A0A6N9NJ73</accession>
<dbReference type="EMBL" id="WWNE01000004">
    <property type="protein sequence ID" value="NBG65250.1"/>
    <property type="molecule type" value="Genomic_DNA"/>
</dbReference>
<evidence type="ECO:0000259" key="1">
    <source>
        <dbReference type="Pfam" id="PF02230"/>
    </source>
</evidence>
<dbReference type="RefSeq" id="WP_160632205.1">
    <property type="nucleotide sequence ID" value="NZ_WWNE01000004.1"/>
</dbReference>
<evidence type="ECO:0000313" key="2">
    <source>
        <dbReference type="EMBL" id="NBG65250.1"/>
    </source>
</evidence>
<proteinExistence type="predicted"/>
<dbReference type="InterPro" id="IPR003140">
    <property type="entry name" value="PLipase/COase/thioEstase"/>
</dbReference>
<keyword evidence="3" id="KW-1185">Reference proteome</keyword>
<organism evidence="2 3">
    <name type="scientific">Acidiluteibacter ferrifornacis</name>
    <dbReference type="NCBI Taxonomy" id="2692424"/>
    <lineage>
        <taxon>Bacteria</taxon>
        <taxon>Pseudomonadati</taxon>
        <taxon>Bacteroidota</taxon>
        <taxon>Flavobacteriia</taxon>
        <taxon>Flavobacteriales</taxon>
        <taxon>Cryomorphaceae</taxon>
        <taxon>Acidiluteibacter</taxon>
    </lineage>
</organism>
<dbReference type="AlphaFoldDB" id="A0A6N9NJ73"/>
<evidence type="ECO:0000313" key="3">
    <source>
        <dbReference type="Proteomes" id="UP000470771"/>
    </source>
</evidence>